<dbReference type="Gene3D" id="3.40.50.1820">
    <property type="entry name" value="alpha/beta hydrolase"/>
    <property type="match status" value="1"/>
</dbReference>
<accession>A0AAD6TXR6</accession>
<dbReference type="PANTHER" id="PTHR43248">
    <property type="entry name" value="2-SUCCINYL-6-HYDROXY-2,4-CYCLOHEXADIENE-1-CARBOXYLATE SYNTHASE"/>
    <property type="match status" value="1"/>
</dbReference>
<evidence type="ECO:0000256" key="2">
    <source>
        <dbReference type="ARBA" id="ARBA00022801"/>
    </source>
</evidence>
<feature type="domain" description="AB hydrolase-1" evidence="3">
    <location>
        <begin position="141"/>
        <end position="330"/>
    </location>
</feature>
<sequence length="624" mass="67336">MARSGFRAVPETASTLVCVTCFDWLPPTVTNAMGATTRIAVCIVALWLFLARFNVNASQPVLQRNSEPESKIAAAVSDEFSWESITPTDGLVWVDCYKENRQCARLKVPLDYAHPDDASAAIAMVRIHSRVPHNSTDYRGPILINPGGPGGSGVDAVAERGAQISTIVGPEFDIIGFDPRGIARSTPRVSYFETRVERELWTGRSAIRKLSMNASADTLLCAWAEAVIEGQLAGARDDGSLRFINTDHTARDMLRIVQAHGSEKLQYWGFSYGSVLGATFASMFPASDNVGRLVLDGVVDSENYFATEWSNNLLDTDKTYSAFLDGCVAAGPDGCAFFSPTAEKIAESVNALYASLRARPIPVRTPTAFGLVDYSMLRRVLLASLTAPYAAFPALAQALADLAAGNATRLFEMAGNAPFECARCDGTQDRFELAEEGGVAVACNDGRRIGGAYEDSVEHYRKLSEASAWADVWEPIRMFCVNWPDFPKDHYRGPFVANTSFPLLLVGNTADPVTPLWAAHKMASGFTDAVVLTQDSPGHCSISGPSICTQKHIRKYFLAGTLPAAGTVCPVIGAPFPIASDGREATVDATQAVLGLSQEDHALFDAVRRLAMTSDSMFRFPLGL</sequence>
<proteinExistence type="inferred from homology"/>
<reference evidence="5" key="1">
    <citation type="submission" date="2023-03" db="EMBL/GenBank/DDBJ databases">
        <title>Massive genome expansion in bonnet fungi (Mycena s.s.) driven by repeated elements and novel gene families across ecological guilds.</title>
        <authorList>
            <consortium name="Lawrence Berkeley National Laboratory"/>
            <person name="Harder C.B."/>
            <person name="Miyauchi S."/>
            <person name="Viragh M."/>
            <person name="Kuo A."/>
            <person name="Thoen E."/>
            <person name="Andreopoulos B."/>
            <person name="Lu D."/>
            <person name="Skrede I."/>
            <person name="Drula E."/>
            <person name="Henrissat B."/>
            <person name="Morin E."/>
            <person name="Kohler A."/>
            <person name="Barry K."/>
            <person name="LaButti K."/>
            <person name="Morin E."/>
            <person name="Salamov A."/>
            <person name="Lipzen A."/>
            <person name="Mereny Z."/>
            <person name="Hegedus B."/>
            <person name="Baldrian P."/>
            <person name="Stursova M."/>
            <person name="Weitz H."/>
            <person name="Taylor A."/>
            <person name="Grigoriev I.V."/>
            <person name="Nagy L.G."/>
            <person name="Martin F."/>
            <person name="Kauserud H."/>
        </authorList>
    </citation>
    <scope>NUCLEOTIDE SEQUENCE</scope>
    <source>
        <strain evidence="5">CBHHK173m</strain>
    </source>
</reference>
<organism evidence="5 6">
    <name type="scientific">Mycena belliarum</name>
    <dbReference type="NCBI Taxonomy" id="1033014"/>
    <lineage>
        <taxon>Eukaryota</taxon>
        <taxon>Fungi</taxon>
        <taxon>Dikarya</taxon>
        <taxon>Basidiomycota</taxon>
        <taxon>Agaricomycotina</taxon>
        <taxon>Agaricomycetes</taxon>
        <taxon>Agaricomycetidae</taxon>
        <taxon>Agaricales</taxon>
        <taxon>Marasmiineae</taxon>
        <taxon>Mycenaceae</taxon>
        <taxon>Mycena</taxon>
    </lineage>
</organism>
<feature type="domain" description="Peptidase S33 tripeptidyl aminopeptidase-like C-terminal" evidence="4">
    <location>
        <begin position="468"/>
        <end position="569"/>
    </location>
</feature>
<dbReference type="InterPro" id="IPR000073">
    <property type="entry name" value="AB_hydrolase_1"/>
</dbReference>
<dbReference type="Pfam" id="PF00561">
    <property type="entry name" value="Abhydrolase_1"/>
    <property type="match status" value="1"/>
</dbReference>
<name>A0AAD6TXR6_9AGAR</name>
<evidence type="ECO:0000259" key="4">
    <source>
        <dbReference type="Pfam" id="PF08386"/>
    </source>
</evidence>
<dbReference type="SUPFAM" id="SSF53474">
    <property type="entry name" value="alpha/beta-Hydrolases"/>
    <property type="match status" value="1"/>
</dbReference>
<protein>
    <submittedName>
        <fullName evidence="5">TAP-like protein-domain-containing protein</fullName>
    </submittedName>
</protein>
<comment type="similarity">
    <text evidence="1">Belongs to the peptidase S33 family.</text>
</comment>
<dbReference type="Pfam" id="PF08386">
    <property type="entry name" value="Abhydrolase_4"/>
    <property type="match status" value="1"/>
</dbReference>
<evidence type="ECO:0000313" key="5">
    <source>
        <dbReference type="EMBL" id="KAJ7083186.1"/>
    </source>
</evidence>
<comment type="caution">
    <text evidence="5">The sequence shown here is derived from an EMBL/GenBank/DDBJ whole genome shotgun (WGS) entry which is preliminary data.</text>
</comment>
<evidence type="ECO:0000256" key="1">
    <source>
        <dbReference type="ARBA" id="ARBA00010088"/>
    </source>
</evidence>
<dbReference type="InterPro" id="IPR029058">
    <property type="entry name" value="AB_hydrolase_fold"/>
</dbReference>
<evidence type="ECO:0000259" key="3">
    <source>
        <dbReference type="Pfam" id="PF00561"/>
    </source>
</evidence>
<dbReference type="GO" id="GO:0016787">
    <property type="term" value="F:hydrolase activity"/>
    <property type="evidence" value="ECO:0007669"/>
    <property type="project" value="UniProtKB-KW"/>
</dbReference>
<dbReference type="AlphaFoldDB" id="A0AAD6TXR6"/>
<keyword evidence="2" id="KW-0378">Hydrolase</keyword>
<dbReference type="InterPro" id="IPR051601">
    <property type="entry name" value="Serine_prot/Carboxylest_S33"/>
</dbReference>
<evidence type="ECO:0000313" key="6">
    <source>
        <dbReference type="Proteomes" id="UP001222325"/>
    </source>
</evidence>
<dbReference type="Proteomes" id="UP001222325">
    <property type="component" value="Unassembled WGS sequence"/>
</dbReference>
<keyword evidence="6" id="KW-1185">Reference proteome</keyword>
<gene>
    <name evidence="5" type="ORF">B0H15DRAFT_1024303</name>
</gene>
<dbReference type="PANTHER" id="PTHR43248:SF25">
    <property type="entry name" value="AB HYDROLASE-1 DOMAIN-CONTAINING PROTEIN-RELATED"/>
    <property type="match status" value="1"/>
</dbReference>
<dbReference type="EMBL" id="JARJCN010000042">
    <property type="protein sequence ID" value="KAJ7083186.1"/>
    <property type="molecule type" value="Genomic_DNA"/>
</dbReference>
<dbReference type="InterPro" id="IPR013595">
    <property type="entry name" value="Pept_S33_TAP-like_C"/>
</dbReference>